<proteinExistence type="predicted"/>
<evidence type="ECO:0000313" key="2">
    <source>
        <dbReference type="Proteomes" id="UP000575469"/>
    </source>
</evidence>
<dbReference type="RefSeq" id="WP_169340826.1">
    <property type="nucleotide sequence ID" value="NZ_JABBZM010000017.1"/>
</dbReference>
<gene>
    <name evidence="1" type="ORF">HGR00_18390</name>
</gene>
<dbReference type="AlphaFoldDB" id="A0A848P3U8"/>
<evidence type="ECO:0000313" key="1">
    <source>
        <dbReference type="EMBL" id="NMV39883.1"/>
    </source>
</evidence>
<comment type="caution">
    <text evidence="1">The sequence shown here is derived from an EMBL/GenBank/DDBJ whole genome shotgun (WGS) entry which is preliminary data.</text>
</comment>
<dbReference type="InterPro" id="IPR036388">
    <property type="entry name" value="WH-like_DNA-bd_sf"/>
</dbReference>
<dbReference type="Proteomes" id="UP000575469">
    <property type="component" value="Unassembled WGS sequence"/>
</dbReference>
<organism evidence="1 2">
    <name type="scientific">Ralstonia insidiosa</name>
    <dbReference type="NCBI Taxonomy" id="190721"/>
    <lineage>
        <taxon>Bacteria</taxon>
        <taxon>Pseudomonadati</taxon>
        <taxon>Pseudomonadota</taxon>
        <taxon>Betaproteobacteria</taxon>
        <taxon>Burkholderiales</taxon>
        <taxon>Burkholderiaceae</taxon>
        <taxon>Ralstonia</taxon>
    </lineage>
</organism>
<sequence length="110" mass="12265">MESTEQIESNAQGFFQYPTRDIRRMLVVLAALDQIGPASAVAIENATGHHRFTVAADIERLKRELGVAITETEGMSAKRRPVTIYRLEDWGQVLNRFGVLAVAIDSHKRG</sequence>
<evidence type="ECO:0008006" key="3">
    <source>
        <dbReference type="Google" id="ProtNLM"/>
    </source>
</evidence>
<protein>
    <recommendedName>
        <fullName evidence="3">Transcriptional regulator</fullName>
    </recommendedName>
</protein>
<name>A0A848P3U8_9RALS</name>
<reference evidence="1 2" key="1">
    <citation type="submission" date="2020-04" db="EMBL/GenBank/DDBJ databases">
        <title>Ralstonia insidiosa genome sequencing and assembly.</title>
        <authorList>
            <person name="Martins R.C.R."/>
            <person name="Perdigao-Neto L.V."/>
            <person name="Levin A.S.S."/>
            <person name="Costa S.F."/>
        </authorList>
    </citation>
    <scope>NUCLEOTIDE SEQUENCE [LARGE SCALE GENOMIC DNA]</scope>
    <source>
        <strain evidence="1 2">5047</strain>
    </source>
</reference>
<accession>A0A848P3U8</accession>
<dbReference type="Gene3D" id="1.10.10.10">
    <property type="entry name" value="Winged helix-like DNA-binding domain superfamily/Winged helix DNA-binding domain"/>
    <property type="match status" value="1"/>
</dbReference>
<dbReference type="EMBL" id="JABBZM010000017">
    <property type="protein sequence ID" value="NMV39883.1"/>
    <property type="molecule type" value="Genomic_DNA"/>
</dbReference>